<keyword evidence="3 5" id="KW-0687">Ribonucleoprotein</keyword>
<evidence type="ECO:0000256" key="4">
    <source>
        <dbReference type="ARBA" id="ARBA00035201"/>
    </source>
</evidence>
<dbReference type="HAMAP" id="MF_01366">
    <property type="entry name" value="Ribosomal_uL13"/>
    <property type="match status" value="1"/>
</dbReference>
<comment type="subunit">
    <text evidence="5">Part of the 50S ribosomal subunit.</text>
</comment>
<sequence>MRQTTIVNSQKADKKWYVIDAEGQVVGRLSAFVASVLRGKHKPTFTPNADMGDNVIIINAAKVVLTGKKEENKVYYSHSGYPGGLKSIVAAKLRVKRPAALIEKAVHGMIPHTKLGNKQRRNLFIYPGPEHKHEAQKPERLEVN</sequence>
<comment type="function">
    <text evidence="5">This protein is one of the early assembly proteins of the 50S ribosomal subunit, although it is not seen to bind rRNA by itself. It is important during the early stages of 50S assembly.</text>
</comment>
<dbReference type="EMBL" id="LR214972">
    <property type="protein sequence ID" value="VEU63170.1"/>
    <property type="molecule type" value="Genomic_DNA"/>
</dbReference>
<protein>
    <recommendedName>
        <fullName evidence="4 5">Large ribosomal subunit protein uL13</fullName>
    </recommendedName>
</protein>
<gene>
    <name evidence="5 6" type="primary">rplM</name>
    <name evidence="6" type="ORF">NCTC10118_00330</name>
</gene>
<dbReference type="FunFam" id="3.90.1180.10:FF:000001">
    <property type="entry name" value="50S ribosomal protein L13"/>
    <property type="match status" value="1"/>
</dbReference>
<dbReference type="KEGG" id="mboh:CO229_00570"/>
<dbReference type="GO" id="GO:0003729">
    <property type="term" value="F:mRNA binding"/>
    <property type="evidence" value="ECO:0007669"/>
    <property type="project" value="UniProtKB-ARBA"/>
</dbReference>
<keyword evidence="7" id="KW-1185">Reference proteome</keyword>
<dbReference type="SUPFAM" id="SSF52161">
    <property type="entry name" value="Ribosomal protein L13"/>
    <property type="match status" value="1"/>
</dbReference>
<dbReference type="AlphaFoldDB" id="A0A2D1JL37"/>
<dbReference type="InterPro" id="IPR005823">
    <property type="entry name" value="Ribosomal_uL13_bac-type"/>
</dbReference>
<comment type="similarity">
    <text evidence="1 5">Belongs to the universal ribosomal protein uL13 family.</text>
</comment>
<reference evidence="6 7" key="1">
    <citation type="submission" date="2019-01" db="EMBL/GenBank/DDBJ databases">
        <authorList>
            <consortium name="Pathogen Informatics"/>
        </authorList>
    </citation>
    <scope>NUCLEOTIDE SEQUENCE [LARGE SCALE GENOMIC DNA]</scope>
    <source>
        <strain evidence="6 7">NCTC10118</strain>
    </source>
</reference>
<dbReference type="GO" id="GO:0017148">
    <property type="term" value="P:negative regulation of translation"/>
    <property type="evidence" value="ECO:0007669"/>
    <property type="project" value="TreeGrafter"/>
</dbReference>
<dbReference type="PANTHER" id="PTHR11545:SF2">
    <property type="entry name" value="LARGE RIBOSOMAL SUBUNIT PROTEIN UL13M"/>
    <property type="match status" value="1"/>
</dbReference>
<evidence type="ECO:0000256" key="2">
    <source>
        <dbReference type="ARBA" id="ARBA00022980"/>
    </source>
</evidence>
<dbReference type="NCBIfam" id="TIGR01066">
    <property type="entry name" value="rplM_bact"/>
    <property type="match status" value="1"/>
</dbReference>
<dbReference type="PIRSF" id="PIRSF002181">
    <property type="entry name" value="Ribosomal_L13"/>
    <property type="match status" value="1"/>
</dbReference>
<dbReference type="InterPro" id="IPR036899">
    <property type="entry name" value="Ribosomal_uL13_sf"/>
</dbReference>
<dbReference type="Proteomes" id="UP000289952">
    <property type="component" value="Chromosome"/>
</dbReference>
<organism evidence="6 7">
    <name type="scientific">Mycoplasmopsis bovirhinis</name>
    <dbReference type="NCBI Taxonomy" id="29553"/>
    <lineage>
        <taxon>Bacteria</taxon>
        <taxon>Bacillati</taxon>
        <taxon>Mycoplasmatota</taxon>
        <taxon>Mycoplasmoidales</taxon>
        <taxon>Metamycoplasmataceae</taxon>
        <taxon>Mycoplasmopsis</taxon>
    </lineage>
</organism>
<dbReference type="Gene3D" id="3.90.1180.10">
    <property type="entry name" value="Ribosomal protein L13"/>
    <property type="match status" value="1"/>
</dbReference>
<dbReference type="GO" id="GO:0003735">
    <property type="term" value="F:structural constituent of ribosome"/>
    <property type="evidence" value="ECO:0007669"/>
    <property type="project" value="InterPro"/>
</dbReference>
<dbReference type="RefSeq" id="WP_099309156.1">
    <property type="nucleotide sequence ID" value="NZ_CP024049.1"/>
</dbReference>
<keyword evidence="2 5" id="KW-0689">Ribosomal protein</keyword>
<dbReference type="PANTHER" id="PTHR11545">
    <property type="entry name" value="RIBOSOMAL PROTEIN L13"/>
    <property type="match status" value="1"/>
</dbReference>
<dbReference type="Pfam" id="PF00572">
    <property type="entry name" value="Ribosomal_L13"/>
    <property type="match status" value="1"/>
</dbReference>
<accession>A0A2D1JL37</accession>
<evidence type="ECO:0000256" key="5">
    <source>
        <dbReference type="HAMAP-Rule" id="MF_01366"/>
    </source>
</evidence>
<dbReference type="CDD" id="cd00392">
    <property type="entry name" value="Ribosomal_L13"/>
    <property type="match status" value="1"/>
</dbReference>
<dbReference type="InterPro" id="IPR005822">
    <property type="entry name" value="Ribosomal_uL13"/>
</dbReference>
<evidence type="ECO:0000313" key="6">
    <source>
        <dbReference type="EMBL" id="VEU63170.1"/>
    </source>
</evidence>
<evidence type="ECO:0000313" key="7">
    <source>
        <dbReference type="Proteomes" id="UP000289952"/>
    </source>
</evidence>
<dbReference type="GO" id="GO:0022625">
    <property type="term" value="C:cytosolic large ribosomal subunit"/>
    <property type="evidence" value="ECO:0007669"/>
    <property type="project" value="TreeGrafter"/>
</dbReference>
<dbReference type="GO" id="GO:0006412">
    <property type="term" value="P:translation"/>
    <property type="evidence" value="ECO:0007669"/>
    <property type="project" value="UniProtKB-UniRule"/>
</dbReference>
<dbReference type="OrthoDB" id="9801330at2"/>
<name>A0A2D1JL37_9BACT</name>
<evidence type="ECO:0000256" key="1">
    <source>
        <dbReference type="ARBA" id="ARBA00006227"/>
    </source>
</evidence>
<evidence type="ECO:0000256" key="3">
    <source>
        <dbReference type="ARBA" id="ARBA00023274"/>
    </source>
</evidence>
<proteinExistence type="inferred from homology"/>